<proteinExistence type="predicted"/>
<gene>
    <name evidence="1" type="ORF">SAMN04488009_2180</name>
</gene>
<reference evidence="1 2" key="1">
    <citation type="submission" date="2017-06" db="EMBL/GenBank/DDBJ databases">
        <authorList>
            <person name="Varghese N."/>
            <person name="Submissions S."/>
        </authorList>
    </citation>
    <scope>NUCLEOTIDE SEQUENCE [LARGE SCALE GENOMIC DNA]</scope>
    <source>
        <strain evidence="1 2">DSM 19840</strain>
    </source>
</reference>
<organism evidence="1 2">
    <name type="scientific">Maribacter sedimenticola</name>
    <dbReference type="NCBI Taxonomy" id="228956"/>
    <lineage>
        <taxon>Bacteria</taxon>
        <taxon>Pseudomonadati</taxon>
        <taxon>Bacteroidota</taxon>
        <taxon>Flavobacteriia</taxon>
        <taxon>Flavobacteriales</taxon>
        <taxon>Flavobacteriaceae</taxon>
        <taxon>Maribacter</taxon>
    </lineage>
</organism>
<name>A0ABY1SHL4_9FLAO</name>
<sequence length="77" mass="9043">MSFFVVSLFVFKSVHNQINSRFKSSYVHVLTMFFKNLGNSVQNVLKALLNSFYDRQYSNWVARASMGEMKFLDYNSI</sequence>
<evidence type="ECO:0000313" key="2">
    <source>
        <dbReference type="Proteomes" id="UP000198337"/>
    </source>
</evidence>
<evidence type="ECO:0000313" key="1">
    <source>
        <dbReference type="EMBL" id="SNR53214.1"/>
    </source>
</evidence>
<accession>A0ABY1SHL4</accession>
<dbReference type="Proteomes" id="UP000198337">
    <property type="component" value="Unassembled WGS sequence"/>
</dbReference>
<protein>
    <submittedName>
        <fullName evidence="1">Uncharacterized protein</fullName>
    </submittedName>
</protein>
<dbReference type="EMBL" id="FZNV01000003">
    <property type="protein sequence ID" value="SNR53214.1"/>
    <property type="molecule type" value="Genomic_DNA"/>
</dbReference>
<comment type="caution">
    <text evidence="1">The sequence shown here is derived from an EMBL/GenBank/DDBJ whole genome shotgun (WGS) entry which is preliminary data.</text>
</comment>
<keyword evidence="2" id="KW-1185">Reference proteome</keyword>